<gene>
    <name evidence="1" type="primary">VMA21</name>
    <name evidence="1" type="ORF">LOY88_006444</name>
</gene>
<organism evidence="1">
    <name type="scientific">Ophidiomyces ophidiicola</name>
    <dbReference type="NCBI Taxonomy" id="1387563"/>
    <lineage>
        <taxon>Eukaryota</taxon>
        <taxon>Fungi</taxon>
        <taxon>Dikarya</taxon>
        <taxon>Ascomycota</taxon>
        <taxon>Pezizomycotina</taxon>
        <taxon>Eurotiomycetes</taxon>
        <taxon>Eurotiomycetidae</taxon>
        <taxon>Onygenales</taxon>
        <taxon>Onygenaceae</taxon>
        <taxon>Ophidiomyces</taxon>
    </lineage>
</organism>
<comment type="caution">
    <text evidence="1">The sequence shown here is derived from an EMBL/GenBank/DDBJ whole genome shotgun (WGS) entry which is preliminary data.</text>
</comment>
<name>A0ACB8UN32_9EURO</name>
<evidence type="ECO:0000313" key="1">
    <source>
        <dbReference type="EMBL" id="KAI2381957.1"/>
    </source>
</evidence>
<sequence>MATRRNPATEKTTTSTTPSAQALSAQDAPLKEAMQLQDVPGYPHQVLWKLIVYSIAVVVLPISAYFYSKNYIFEGNTTYSGAIAALTANVVLISYIILAVREDRGDLMKGQEEKKTK</sequence>
<proteinExistence type="predicted"/>
<reference evidence="1" key="1">
    <citation type="journal article" date="2022" name="bioRxiv">
        <title>Population genetic analysis of Ophidiomyces ophidiicola, the causative agent of snake fungal disease, indicates recent introductions to the USA.</title>
        <authorList>
            <person name="Ladner J.T."/>
            <person name="Palmer J.M."/>
            <person name="Ettinger C.L."/>
            <person name="Stajich J.E."/>
            <person name="Farrell T.M."/>
            <person name="Glorioso B.M."/>
            <person name="Lawson B."/>
            <person name="Price S.J."/>
            <person name="Stengle A.G."/>
            <person name="Grear D.A."/>
            <person name="Lorch J.M."/>
        </authorList>
    </citation>
    <scope>NUCLEOTIDE SEQUENCE</scope>
    <source>
        <strain evidence="1">NWHC 24266-5</strain>
    </source>
</reference>
<accession>A0ACB8UN32</accession>
<dbReference type="EMBL" id="JALBCA010000155">
    <property type="protein sequence ID" value="KAI2381957.1"/>
    <property type="molecule type" value="Genomic_DNA"/>
</dbReference>
<protein>
    <submittedName>
        <fullName evidence="1">Vacuolar ATPase assembly integral membrane protein vma21</fullName>
    </submittedName>
</protein>